<dbReference type="Gene3D" id="3.40.50.150">
    <property type="entry name" value="Vaccinia Virus protein VP39"/>
    <property type="match status" value="1"/>
</dbReference>
<dbReference type="AlphaFoldDB" id="A0A9P4SBW3"/>
<accession>A0A9P4SBW3</accession>
<gene>
    <name evidence="3" type="ORF">M501DRAFT_991825</name>
</gene>
<dbReference type="OrthoDB" id="414133at2759"/>
<dbReference type="InterPro" id="IPR029063">
    <property type="entry name" value="SAM-dependent_MTases_sf"/>
</dbReference>
<reference evidence="3" key="1">
    <citation type="journal article" date="2020" name="Stud. Mycol.">
        <title>101 Dothideomycetes genomes: a test case for predicting lifestyles and emergence of pathogens.</title>
        <authorList>
            <person name="Haridas S."/>
            <person name="Albert R."/>
            <person name="Binder M."/>
            <person name="Bloem J."/>
            <person name="Labutti K."/>
            <person name="Salamov A."/>
            <person name="Andreopoulos B."/>
            <person name="Baker S."/>
            <person name="Barry K."/>
            <person name="Bills G."/>
            <person name="Bluhm B."/>
            <person name="Cannon C."/>
            <person name="Castanera R."/>
            <person name="Culley D."/>
            <person name="Daum C."/>
            <person name="Ezra D."/>
            <person name="Gonzalez J."/>
            <person name="Henrissat B."/>
            <person name="Kuo A."/>
            <person name="Liang C."/>
            <person name="Lipzen A."/>
            <person name="Lutzoni F."/>
            <person name="Magnuson J."/>
            <person name="Mondo S."/>
            <person name="Nolan M."/>
            <person name="Ohm R."/>
            <person name="Pangilinan J."/>
            <person name="Park H.-J."/>
            <person name="Ramirez L."/>
            <person name="Alfaro M."/>
            <person name="Sun H."/>
            <person name="Tritt A."/>
            <person name="Yoshinaga Y."/>
            <person name="Zwiers L.-H."/>
            <person name="Turgeon B."/>
            <person name="Goodwin S."/>
            <person name="Spatafora J."/>
            <person name="Crous P."/>
            <person name="Grigoriev I."/>
        </authorList>
    </citation>
    <scope>NUCLEOTIDE SEQUENCE</scope>
    <source>
        <strain evidence="3">CBS 101060</strain>
    </source>
</reference>
<sequence>MPPRKLNEVILILQVYGSNSSSTIGDGMTDIRLKRLVKKRTLTITSLDFSAERFEYPSRWDDKEPNVKQHIMDNYKLVCRYVCMSMYKNAIEKKANSAEQHANTSQRRVPIKQNVPQKYTFADMFCCSGRASRGAEMADIRVLFAMDNSHEKAKLFTMNAEAFIYYPFSGSCDILHLSPPCKYFSHANWLKGMKYRKRAADLYARNPEREKNDDDNRRALYTIKPIVEKLRPRVVILEQTDGLIIRHANYFNILIGDFISLGYTVAF</sequence>
<keyword evidence="1 3" id="KW-0489">Methyltransferase</keyword>
<dbReference type="EMBL" id="MU006094">
    <property type="protein sequence ID" value="KAF2839821.1"/>
    <property type="molecule type" value="Genomic_DNA"/>
</dbReference>
<organism evidence="3 4">
    <name type="scientific">Patellaria atrata CBS 101060</name>
    <dbReference type="NCBI Taxonomy" id="1346257"/>
    <lineage>
        <taxon>Eukaryota</taxon>
        <taxon>Fungi</taxon>
        <taxon>Dikarya</taxon>
        <taxon>Ascomycota</taxon>
        <taxon>Pezizomycotina</taxon>
        <taxon>Dothideomycetes</taxon>
        <taxon>Dothideomycetes incertae sedis</taxon>
        <taxon>Patellariales</taxon>
        <taxon>Patellariaceae</taxon>
        <taxon>Patellaria</taxon>
    </lineage>
</organism>
<evidence type="ECO:0000256" key="1">
    <source>
        <dbReference type="ARBA" id="ARBA00022603"/>
    </source>
</evidence>
<evidence type="ECO:0000313" key="4">
    <source>
        <dbReference type="Proteomes" id="UP000799429"/>
    </source>
</evidence>
<keyword evidence="4" id="KW-1185">Reference proteome</keyword>
<proteinExistence type="predicted"/>
<dbReference type="InterPro" id="IPR001525">
    <property type="entry name" value="C5_MeTfrase"/>
</dbReference>
<name>A0A9P4SBW3_9PEZI</name>
<dbReference type="SUPFAM" id="SSF53335">
    <property type="entry name" value="S-adenosyl-L-methionine-dependent methyltransferases"/>
    <property type="match status" value="1"/>
</dbReference>
<comment type="caution">
    <text evidence="3">The sequence shown here is derived from an EMBL/GenBank/DDBJ whole genome shotgun (WGS) entry which is preliminary data.</text>
</comment>
<dbReference type="Proteomes" id="UP000799429">
    <property type="component" value="Unassembled WGS sequence"/>
</dbReference>
<evidence type="ECO:0000256" key="2">
    <source>
        <dbReference type="ARBA" id="ARBA00022679"/>
    </source>
</evidence>
<protein>
    <submittedName>
        <fullName evidence="3">S-adenosyl-L-methionine-dependent methyltransferase</fullName>
    </submittedName>
</protein>
<evidence type="ECO:0000313" key="3">
    <source>
        <dbReference type="EMBL" id="KAF2839821.1"/>
    </source>
</evidence>
<keyword evidence="2" id="KW-0808">Transferase</keyword>
<dbReference type="GO" id="GO:0032259">
    <property type="term" value="P:methylation"/>
    <property type="evidence" value="ECO:0007669"/>
    <property type="project" value="UniProtKB-KW"/>
</dbReference>
<dbReference type="Pfam" id="PF00145">
    <property type="entry name" value="DNA_methylase"/>
    <property type="match status" value="1"/>
</dbReference>
<dbReference type="GO" id="GO:0008168">
    <property type="term" value="F:methyltransferase activity"/>
    <property type="evidence" value="ECO:0007669"/>
    <property type="project" value="UniProtKB-KW"/>
</dbReference>